<comment type="caution">
    <text evidence="1">The sequence shown here is derived from an EMBL/GenBank/DDBJ whole genome shotgun (WGS) entry which is preliminary data.</text>
</comment>
<dbReference type="Proteomes" id="UP001186974">
    <property type="component" value="Unassembled WGS sequence"/>
</dbReference>
<evidence type="ECO:0000313" key="2">
    <source>
        <dbReference type="Proteomes" id="UP001186974"/>
    </source>
</evidence>
<protein>
    <submittedName>
        <fullName evidence="1">Uncharacterized protein</fullName>
    </submittedName>
</protein>
<evidence type="ECO:0000313" key="1">
    <source>
        <dbReference type="EMBL" id="KAK3077690.1"/>
    </source>
</evidence>
<feature type="non-terminal residue" evidence="1">
    <location>
        <position position="67"/>
    </location>
</feature>
<proteinExistence type="predicted"/>
<keyword evidence="2" id="KW-1185">Reference proteome</keyword>
<gene>
    <name evidence="1" type="ORF">LTS18_009569</name>
</gene>
<dbReference type="EMBL" id="JAWDJW010002603">
    <property type="protein sequence ID" value="KAK3077690.1"/>
    <property type="molecule type" value="Genomic_DNA"/>
</dbReference>
<sequence length="67" mass="7108">MPNPWAKEPTSMVTVLTVPAALRTRDAGQHTLNSPDAAVSAVSSAEKFVSAEKADDKWNPDLGSTKI</sequence>
<name>A0ACC3DMF3_9PEZI</name>
<reference evidence="1" key="1">
    <citation type="submission" date="2024-09" db="EMBL/GenBank/DDBJ databases">
        <title>Black Yeasts Isolated from many extreme environments.</title>
        <authorList>
            <person name="Coleine C."/>
            <person name="Stajich J.E."/>
            <person name="Selbmann L."/>
        </authorList>
    </citation>
    <scope>NUCLEOTIDE SEQUENCE</scope>
    <source>
        <strain evidence="1">CCFEE 5737</strain>
    </source>
</reference>
<organism evidence="1 2">
    <name type="scientific">Coniosporium uncinatum</name>
    <dbReference type="NCBI Taxonomy" id="93489"/>
    <lineage>
        <taxon>Eukaryota</taxon>
        <taxon>Fungi</taxon>
        <taxon>Dikarya</taxon>
        <taxon>Ascomycota</taxon>
        <taxon>Pezizomycotina</taxon>
        <taxon>Dothideomycetes</taxon>
        <taxon>Dothideomycetes incertae sedis</taxon>
        <taxon>Coniosporium</taxon>
    </lineage>
</organism>
<accession>A0ACC3DMF3</accession>